<comment type="similarity">
    <text evidence="1">Belongs to the sulfur carrier protein TusA family.</text>
</comment>
<name>A0A839TB24_9GAMM</name>
<dbReference type="PANTHER" id="PTHR33279:SF6">
    <property type="entry name" value="SULFUR CARRIER PROTEIN YEDF-RELATED"/>
    <property type="match status" value="1"/>
</dbReference>
<dbReference type="CDD" id="cd00291">
    <property type="entry name" value="SirA_YedF_YeeD"/>
    <property type="match status" value="1"/>
</dbReference>
<dbReference type="SUPFAM" id="SSF64307">
    <property type="entry name" value="SirA-like"/>
    <property type="match status" value="1"/>
</dbReference>
<dbReference type="EMBL" id="JACHXL010000002">
    <property type="protein sequence ID" value="MBB3106692.1"/>
    <property type="molecule type" value="Genomic_DNA"/>
</dbReference>
<dbReference type="PANTHER" id="PTHR33279">
    <property type="entry name" value="SULFUR CARRIER PROTEIN YEDF-RELATED"/>
    <property type="match status" value="1"/>
</dbReference>
<dbReference type="RefSeq" id="WP_183619682.1">
    <property type="nucleotide sequence ID" value="NZ_CAJHAH010000001.1"/>
</dbReference>
<accession>A0A839TB24</accession>
<reference evidence="3 4" key="1">
    <citation type="submission" date="2020-08" db="EMBL/GenBank/DDBJ databases">
        <title>Genomic Encyclopedia of Type Strains, Phase III (KMG-III): the genomes of soil and plant-associated and newly described type strains.</title>
        <authorList>
            <person name="Whitman W."/>
        </authorList>
    </citation>
    <scope>NUCLEOTIDE SEQUENCE [LARGE SCALE GENOMIC DNA]</scope>
    <source>
        <strain evidence="3 4">CECT 5885</strain>
    </source>
</reference>
<dbReference type="AlphaFoldDB" id="A0A839TB24"/>
<feature type="domain" description="UPF0033" evidence="2">
    <location>
        <begin position="71"/>
        <end position="95"/>
    </location>
</feature>
<dbReference type="InterPro" id="IPR001455">
    <property type="entry name" value="TusA-like"/>
</dbReference>
<proteinExistence type="inferred from homology"/>
<evidence type="ECO:0000256" key="1">
    <source>
        <dbReference type="ARBA" id="ARBA00008984"/>
    </source>
</evidence>
<dbReference type="GO" id="GO:0016740">
    <property type="term" value="F:transferase activity"/>
    <property type="evidence" value="ECO:0007669"/>
    <property type="project" value="UniProtKB-KW"/>
</dbReference>
<dbReference type="Proteomes" id="UP000588111">
    <property type="component" value="Unassembled WGS sequence"/>
</dbReference>
<keyword evidence="4" id="KW-1185">Reference proteome</keyword>
<comment type="caution">
    <text evidence="3">The sequence shown here is derived from an EMBL/GenBank/DDBJ whole genome shotgun (WGS) entry which is preliminary data.</text>
</comment>
<dbReference type="InterPro" id="IPR036868">
    <property type="entry name" value="TusA-like_sf"/>
</dbReference>
<sequence>MSANNQSIIVRGSHAMHLSETVLDTLPEAKQQPIRQLLKLLPADTFSSTDNCKTSASAELTHETIIIKDMVDGRGLACPMPLLKTKVALRHVAAGESLYVVATDPNSQADITAFCEQNQKTDTVNPLLLVVNQATAASSEEATATQSKYSVDTIYHFIITKTDSN</sequence>
<organism evidence="3 4">
    <name type="scientific">Psychrobacter luti</name>
    <dbReference type="NCBI Taxonomy" id="198481"/>
    <lineage>
        <taxon>Bacteria</taxon>
        <taxon>Pseudomonadati</taxon>
        <taxon>Pseudomonadota</taxon>
        <taxon>Gammaproteobacteria</taxon>
        <taxon>Moraxellales</taxon>
        <taxon>Moraxellaceae</taxon>
        <taxon>Psychrobacter</taxon>
    </lineage>
</organism>
<dbReference type="Pfam" id="PF01206">
    <property type="entry name" value="TusA"/>
    <property type="match status" value="1"/>
</dbReference>
<evidence type="ECO:0000313" key="4">
    <source>
        <dbReference type="Proteomes" id="UP000588111"/>
    </source>
</evidence>
<protein>
    <submittedName>
        <fullName evidence="3">TusA-related sulfurtransferase</fullName>
    </submittedName>
</protein>
<dbReference type="Gene3D" id="3.30.110.40">
    <property type="entry name" value="TusA-like domain"/>
    <property type="match status" value="1"/>
</dbReference>
<dbReference type="PROSITE" id="PS01148">
    <property type="entry name" value="UPF0033"/>
    <property type="match status" value="1"/>
</dbReference>
<keyword evidence="3" id="KW-0808">Transferase</keyword>
<evidence type="ECO:0000259" key="2">
    <source>
        <dbReference type="PROSITE" id="PS01148"/>
    </source>
</evidence>
<gene>
    <name evidence="3" type="ORF">FHS24_001193</name>
</gene>
<evidence type="ECO:0000313" key="3">
    <source>
        <dbReference type="EMBL" id="MBB3106692.1"/>
    </source>
</evidence>